<reference evidence="5" key="1">
    <citation type="journal article" date="2021" name="Front. Microbiol.">
        <title>Comprehensive Comparative Genomics and Phenotyping of Methylobacterium Species.</title>
        <authorList>
            <person name="Alessa O."/>
            <person name="Ogura Y."/>
            <person name="Fujitani Y."/>
            <person name="Takami H."/>
            <person name="Hayashi T."/>
            <person name="Sahin N."/>
            <person name="Tani A."/>
        </authorList>
    </citation>
    <scope>NUCLEOTIDE SEQUENCE</scope>
    <source>
        <strain evidence="5">DSM 17168</strain>
    </source>
</reference>
<feature type="compositionally biased region" description="Basic and acidic residues" evidence="4">
    <location>
        <begin position="1"/>
        <end position="11"/>
    </location>
</feature>
<keyword evidence="2" id="KW-0442">Lipid degradation</keyword>
<evidence type="ECO:0000313" key="6">
    <source>
        <dbReference type="Proteomes" id="UP001055153"/>
    </source>
</evidence>
<keyword evidence="1" id="KW-0378">Hydrolase</keyword>
<comment type="caution">
    <text evidence="5">The sequence shown here is derived from an EMBL/GenBank/DDBJ whole genome shotgun (WGS) entry which is preliminary data.</text>
</comment>
<dbReference type="Pfam" id="PF03403">
    <property type="entry name" value="PAF-AH_p_II"/>
    <property type="match status" value="1"/>
</dbReference>
<keyword evidence="3" id="KW-0443">Lipid metabolism</keyword>
<name>A0ABQ4SKU2_9HYPH</name>
<dbReference type="PROSITE" id="PS51318">
    <property type="entry name" value="TAT"/>
    <property type="match status" value="1"/>
</dbReference>
<evidence type="ECO:0000256" key="1">
    <source>
        <dbReference type="ARBA" id="ARBA00022801"/>
    </source>
</evidence>
<feature type="region of interest" description="Disordered" evidence="4">
    <location>
        <begin position="1"/>
        <end position="24"/>
    </location>
</feature>
<dbReference type="SUPFAM" id="SSF53474">
    <property type="entry name" value="alpha/beta-Hydrolases"/>
    <property type="match status" value="1"/>
</dbReference>
<evidence type="ECO:0000256" key="2">
    <source>
        <dbReference type="ARBA" id="ARBA00022963"/>
    </source>
</evidence>
<reference evidence="5" key="2">
    <citation type="submission" date="2021-08" db="EMBL/GenBank/DDBJ databases">
        <authorList>
            <person name="Tani A."/>
            <person name="Ola A."/>
            <person name="Ogura Y."/>
            <person name="Katsura K."/>
            <person name="Hayashi T."/>
        </authorList>
    </citation>
    <scope>NUCLEOTIDE SEQUENCE</scope>
    <source>
        <strain evidence="5">DSM 17168</strain>
    </source>
</reference>
<protein>
    <recommendedName>
        <fullName evidence="7">Acetylhydrolase</fullName>
    </recommendedName>
</protein>
<dbReference type="RefSeq" id="WP_238241204.1">
    <property type="nucleotide sequence ID" value="NZ_BPQQ01000091.1"/>
</dbReference>
<organism evidence="5 6">
    <name type="scientific">Methylobacterium isbiliense</name>
    <dbReference type="NCBI Taxonomy" id="315478"/>
    <lineage>
        <taxon>Bacteria</taxon>
        <taxon>Pseudomonadati</taxon>
        <taxon>Pseudomonadota</taxon>
        <taxon>Alphaproteobacteria</taxon>
        <taxon>Hyphomicrobiales</taxon>
        <taxon>Methylobacteriaceae</taxon>
        <taxon>Methylobacterium</taxon>
    </lineage>
</organism>
<dbReference type="Proteomes" id="UP001055153">
    <property type="component" value="Unassembled WGS sequence"/>
</dbReference>
<evidence type="ECO:0000256" key="4">
    <source>
        <dbReference type="SAM" id="MobiDB-lite"/>
    </source>
</evidence>
<dbReference type="PANTHER" id="PTHR10272">
    <property type="entry name" value="PLATELET-ACTIVATING FACTOR ACETYLHYDROLASE"/>
    <property type="match status" value="1"/>
</dbReference>
<evidence type="ECO:0008006" key="7">
    <source>
        <dbReference type="Google" id="ProtNLM"/>
    </source>
</evidence>
<dbReference type="InterPro" id="IPR029058">
    <property type="entry name" value="AB_hydrolase_fold"/>
</dbReference>
<accession>A0ABQ4SKU2</accession>
<keyword evidence="6" id="KW-1185">Reference proteome</keyword>
<sequence>MTLRPHADGSLDRPAPPSVSNGDPDRRRFGLLLLGALAGAAALPRPGRAFAEPLASEPHASGTRIVDLDWTDAARGRSVPARLYWPATSQGRVPLIVFSHGLGGSRQGYRYLGESWSARGYASLHVQHVGSDAALWRGDPLQLVSRLTNAARTQEAIHRAHDVSFALDRILDRAGSPFGAAIEPSRIVAAGHSYGANTVLVLSGAQVVRDGRTIAARDRRIQAGIAISAPAFYGEKDLGPVLGGITIPTLHVTSTGDVINLPGYRSDAADRFAVFDAVGSPDKLLAVFAGGSHSMFTDRALTGGALLNPRVKAATAELTAAFLDLAFHADRRALSDWTAAWQPILASPPRLAPTAFAAPRPGQRRLPGPVLQRAGRVCEPAHLPPGSCLSPA</sequence>
<proteinExistence type="predicted"/>
<dbReference type="Gene3D" id="3.40.50.1820">
    <property type="entry name" value="alpha/beta hydrolase"/>
    <property type="match status" value="1"/>
</dbReference>
<evidence type="ECO:0000256" key="3">
    <source>
        <dbReference type="ARBA" id="ARBA00023098"/>
    </source>
</evidence>
<gene>
    <name evidence="5" type="ORF">GMJLKIPL_5784</name>
</gene>
<dbReference type="EMBL" id="BPQQ01000091">
    <property type="protein sequence ID" value="GJE03827.1"/>
    <property type="molecule type" value="Genomic_DNA"/>
</dbReference>
<dbReference type="PANTHER" id="PTHR10272:SF0">
    <property type="entry name" value="PLATELET-ACTIVATING FACTOR ACETYLHYDROLASE"/>
    <property type="match status" value="1"/>
</dbReference>
<dbReference type="InterPro" id="IPR006311">
    <property type="entry name" value="TAT_signal"/>
</dbReference>
<evidence type="ECO:0000313" key="5">
    <source>
        <dbReference type="EMBL" id="GJE03827.1"/>
    </source>
</evidence>